<feature type="region of interest" description="Disordered" evidence="1">
    <location>
        <begin position="1"/>
        <end position="62"/>
    </location>
</feature>
<evidence type="ECO:0000313" key="3">
    <source>
        <dbReference type="Proteomes" id="UP000712600"/>
    </source>
</evidence>
<name>A0A8S9SVW2_BRACR</name>
<proteinExistence type="predicted"/>
<sequence>MEFWLEPRLDDRTDHTRAPLSRPSRHSKNNSRTRISLGREEPKDGHAFSPGGPSGQSRVCPSPYRRAPIRWLALNRGYIKNHFTSLDDLFNPSQFQKCYLPSRIISNTQLK</sequence>
<feature type="compositionally biased region" description="Basic and acidic residues" evidence="1">
    <location>
        <begin position="37"/>
        <end position="46"/>
    </location>
</feature>
<feature type="compositionally biased region" description="Basic and acidic residues" evidence="1">
    <location>
        <begin position="1"/>
        <end position="17"/>
    </location>
</feature>
<protein>
    <submittedName>
        <fullName evidence="2">Uncharacterized protein</fullName>
    </submittedName>
</protein>
<comment type="caution">
    <text evidence="2">The sequence shown here is derived from an EMBL/GenBank/DDBJ whole genome shotgun (WGS) entry which is preliminary data.</text>
</comment>
<reference evidence="2" key="1">
    <citation type="submission" date="2019-12" db="EMBL/GenBank/DDBJ databases">
        <title>Genome sequencing and annotation of Brassica cretica.</title>
        <authorList>
            <person name="Studholme D.J."/>
            <person name="Sarris P."/>
        </authorList>
    </citation>
    <scope>NUCLEOTIDE SEQUENCE</scope>
    <source>
        <strain evidence="2">PFS-109/04</strain>
        <tissue evidence="2">Leaf</tissue>
    </source>
</reference>
<dbReference type="Proteomes" id="UP000712600">
    <property type="component" value="Unassembled WGS sequence"/>
</dbReference>
<evidence type="ECO:0000256" key="1">
    <source>
        <dbReference type="SAM" id="MobiDB-lite"/>
    </source>
</evidence>
<gene>
    <name evidence="2" type="ORF">F2Q69_00037409</name>
</gene>
<organism evidence="2 3">
    <name type="scientific">Brassica cretica</name>
    <name type="common">Mustard</name>
    <dbReference type="NCBI Taxonomy" id="69181"/>
    <lineage>
        <taxon>Eukaryota</taxon>
        <taxon>Viridiplantae</taxon>
        <taxon>Streptophyta</taxon>
        <taxon>Embryophyta</taxon>
        <taxon>Tracheophyta</taxon>
        <taxon>Spermatophyta</taxon>
        <taxon>Magnoliopsida</taxon>
        <taxon>eudicotyledons</taxon>
        <taxon>Gunneridae</taxon>
        <taxon>Pentapetalae</taxon>
        <taxon>rosids</taxon>
        <taxon>malvids</taxon>
        <taxon>Brassicales</taxon>
        <taxon>Brassicaceae</taxon>
        <taxon>Brassiceae</taxon>
        <taxon>Brassica</taxon>
    </lineage>
</organism>
<dbReference type="EMBL" id="QGKX02000004">
    <property type="protein sequence ID" value="KAF3604254.1"/>
    <property type="molecule type" value="Genomic_DNA"/>
</dbReference>
<evidence type="ECO:0000313" key="2">
    <source>
        <dbReference type="EMBL" id="KAF3604254.1"/>
    </source>
</evidence>
<dbReference type="AlphaFoldDB" id="A0A8S9SVW2"/>
<accession>A0A8S9SVW2</accession>